<dbReference type="PANTHER" id="PTHR46982">
    <property type="entry name" value="CITRATE/OXOGLUTARATE CARRIER PROTEIN"/>
    <property type="match status" value="1"/>
</dbReference>
<dbReference type="InterPro" id="IPR018108">
    <property type="entry name" value="MCP_transmembrane"/>
</dbReference>
<feature type="repeat" description="Solcar" evidence="5">
    <location>
        <begin position="16"/>
        <end position="87"/>
    </location>
</feature>
<evidence type="ECO:0000256" key="2">
    <source>
        <dbReference type="ARBA" id="ARBA00022692"/>
    </source>
</evidence>
<evidence type="ECO:0000256" key="1">
    <source>
        <dbReference type="ARBA" id="ARBA00004141"/>
    </source>
</evidence>
<sequence>MAAASTPAPVIKKKPFSWQNLAIGAAIQTFEVSTLGQPFEVVKTHMAAHRGDNLAMAIKKTYQRGGLRGFWQGLIPVLPSLSGDREE</sequence>
<accession>A0A0L0S5W4</accession>
<comment type="subcellular location">
    <subcellularLocation>
        <location evidence="1">Membrane</location>
        <topology evidence="1">Multi-pass membrane protein</topology>
    </subcellularLocation>
</comment>
<dbReference type="eggNOG" id="KOG0756">
    <property type="taxonomic scope" value="Eukaryota"/>
</dbReference>
<evidence type="ECO:0000256" key="5">
    <source>
        <dbReference type="PROSITE-ProRule" id="PRU00282"/>
    </source>
</evidence>
<dbReference type="Proteomes" id="UP000054350">
    <property type="component" value="Unassembled WGS sequence"/>
</dbReference>
<dbReference type="AlphaFoldDB" id="A0A0L0S5W4"/>
<evidence type="ECO:0000256" key="3">
    <source>
        <dbReference type="ARBA" id="ARBA00022989"/>
    </source>
</evidence>
<comment type="similarity">
    <text evidence="6">Belongs to the mitochondrial carrier (TC 2.A.29) family.</text>
</comment>
<protein>
    <submittedName>
        <fullName evidence="7">Uncharacterized protein</fullName>
    </submittedName>
</protein>
<evidence type="ECO:0000313" key="8">
    <source>
        <dbReference type="Proteomes" id="UP000054350"/>
    </source>
</evidence>
<dbReference type="PANTHER" id="PTHR46982:SF1">
    <property type="entry name" value="CITRATE_OXOGLUTARATE CARRIER PROTEIN"/>
    <property type="match status" value="1"/>
</dbReference>
<reference evidence="8" key="2">
    <citation type="submission" date="2009-11" db="EMBL/GenBank/DDBJ databases">
        <title>The Genome Sequence of Allomyces macrogynus strain ATCC 38327.</title>
        <authorList>
            <consortium name="The Broad Institute Genome Sequencing Platform"/>
            <person name="Russ C."/>
            <person name="Cuomo C."/>
            <person name="Shea T."/>
            <person name="Young S.K."/>
            <person name="Zeng Q."/>
            <person name="Koehrsen M."/>
            <person name="Haas B."/>
            <person name="Borodovsky M."/>
            <person name="Guigo R."/>
            <person name="Alvarado L."/>
            <person name="Berlin A."/>
            <person name="Borenstein D."/>
            <person name="Chen Z."/>
            <person name="Engels R."/>
            <person name="Freedman E."/>
            <person name="Gellesch M."/>
            <person name="Goldberg J."/>
            <person name="Griggs A."/>
            <person name="Gujja S."/>
            <person name="Heiman D."/>
            <person name="Hepburn T."/>
            <person name="Howarth C."/>
            <person name="Jen D."/>
            <person name="Larson L."/>
            <person name="Lewis B."/>
            <person name="Mehta T."/>
            <person name="Park D."/>
            <person name="Pearson M."/>
            <person name="Roberts A."/>
            <person name="Saif S."/>
            <person name="Shenoy N."/>
            <person name="Sisk P."/>
            <person name="Stolte C."/>
            <person name="Sykes S."/>
            <person name="Walk T."/>
            <person name="White J."/>
            <person name="Yandava C."/>
            <person name="Burger G."/>
            <person name="Gray M.W."/>
            <person name="Holland P.W.H."/>
            <person name="King N."/>
            <person name="Lang F.B.F."/>
            <person name="Roger A.J."/>
            <person name="Ruiz-Trillo I."/>
            <person name="Lander E."/>
            <person name="Nusbaum C."/>
        </authorList>
    </citation>
    <scope>NUCLEOTIDE SEQUENCE [LARGE SCALE GENOMIC DNA]</scope>
    <source>
        <strain evidence="8">ATCC 38327</strain>
    </source>
</reference>
<dbReference type="InterPro" id="IPR023395">
    <property type="entry name" value="MCP_dom_sf"/>
</dbReference>
<dbReference type="SUPFAM" id="SSF103506">
    <property type="entry name" value="Mitochondrial carrier"/>
    <property type="match status" value="1"/>
</dbReference>
<dbReference type="GO" id="GO:0005739">
    <property type="term" value="C:mitochondrion"/>
    <property type="evidence" value="ECO:0007669"/>
    <property type="project" value="TreeGrafter"/>
</dbReference>
<name>A0A0L0S5W4_ALLM3</name>
<keyword evidence="6" id="KW-0813">Transport</keyword>
<dbReference type="EMBL" id="GG745332">
    <property type="protein sequence ID" value="KNE57892.1"/>
    <property type="molecule type" value="Genomic_DNA"/>
</dbReference>
<keyword evidence="2 5" id="KW-0812">Transmembrane</keyword>
<keyword evidence="8" id="KW-1185">Reference proteome</keyword>
<organism evidence="7 8">
    <name type="scientific">Allomyces macrogynus (strain ATCC 38327)</name>
    <name type="common">Allomyces javanicus var. macrogynus</name>
    <dbReference type="NCBI Taxonomy" id="578462"/>
    <lineage>
        <taxon>Eukaryota</taxon>
        <taxon>Fungi</taxon>
        <taxon>Fungi incertae sedis</taxon>
        <taxon>Blastocladiomycota</taxon>
        <taxon>Blastocladiomycetes</taxon>
        <taxon>Blastocladiales</taxon>
        <taxon>Blastocladiaceae</taxon>
        <taxon>Allomyces</taxon>
    </lineage>
</organism>
<reference evidence="7 8" key="1">
    <citation type="submission" date="2009-11" db="EMBL/GenBank/DDBJ databases">
        <title>Annotation of Allomyces macrogynus ATCC 38327.</title>
        <authorList>
            <consortium name="The Broad Institute Genome Sequencing Platform"/>
            <person name="Russ C."/>
            <person name="Cuomo C."/>
            <person name="Burger G."/>
            <person name="Gray M.W."/>
            <person name="Holland P.W.H."/>
            <person name="King N."/>
            <person name="Lang F.B.F."/>
            <person name="Roger A.J."/>
            <person name="Ruiz-Trillo I."/>
            <person name="Young S.K."/>
            <person name="Zeng Q."/>
            <person name="Gargeya S."/>
            <person name="Fitzgerald M."/>
            <person name="Haas B."/>
            <person name="Abouelleil A."/>
            <person name="Alvarado L."/>
            <person name="Arachchi H.M."/>
            <person name="Berlin A."/>
            <person name="Chapman S.B."/>
            <person name="Gearin G."/>
            <person name="Goldberg J."/>
            <person name="Griggs A."/>
            <person name="Gujja S."/>
            <person name="Hansen M."/>
            <person name="Heiman D."/>
            <person name="Howarth C."/>
            <person name="Larimer J."/>
            <person name="Lui A."/>
            <person name="MacDonald P.J.P."/>
            <person name="McCowen C."/>
            <person name="Montmayeur A."/>
            <person name="Murphy C."/>
            <person name="Neiman D."/>
            <person name="Pearson M."/>
            <person name="Priest M."/>
            <person name="Roberts A."/>
            <person name="Saif S."/>
            <person name="Shea T."/>
            <person name="Sisk P."/>
            <person name="Stolte C."/>
            <person name="Sykes S."/>
            <person name="Wortman J."/>
            <person name="Nusbaum C."/>
            <person name="Birren B."/>
        </authorList>
    </citation>
    <scope>NUCLEOTIDE SEQUENCE [LARGE SCALE GENOMIC DNA]</scope>
    <source>
        <strain evidence="7 8">ATCC 38327</strain>
    </source>
</reference>
<dbReference type="STRING" id="578462.A0A0L0S5W4"/>
<proteinExistence type="inferred from homology"/>
<gene>
    <name evidence="7" type="ORF">AMAG_04737</name>
</gene>
<dbReference type="GO" id="GO:0016020">
    <property type="term" value="C:membrane"/>
    <property type="evidence" value="ECO:0007669"/>
    <property type="project" value="UniProtKB-SubCell"/>
</dbReference>
<dbReference type="VEuPathDB" id="FungiDB:AMAG_04737"/>
<evidence type="ECO:0000256" key="6">
    <source>
        <dbReference type="RuleBase" id="RU000488"/>
    </source>
</evidence>
<dbReference type="OrthoDB" id="10253709at2759"/>
<dbReference type="GO" id="GO:0006843">
    <property type="term" value="P:mitochondrial citrate transmembrane transport"/>
    <property type="evidence" value="ECO:0007669"/>
    <property type="project" value="TreeGrafter"/>
</dbReference>
<evidence type="ECO:0000256" key="4">
    <source>
        <dbReference type="ARBA" id="ARBA00023136"/>
    </source>
</evidence>
<keyword evidence="4 5" id="KW-0472">Membrane</keyword>
<dbReference type="Pfam" id="PF00153">
    <property type="entry name" value="Mito_carr"/>
    <property type="match status" value="1"/>
</dbReference>
<keyword evidence="3" id="KW-1133">Transmembrane helix</keyword>
<dbReference type="InterPro" id="IPR053017">
    <property type="entry name" value="Mito_Cit/Oxoglu_Carrier"/>
</dbReference>
<dbReference type="GO" id="GO:0005371">
    <property type="term" value="F:tricarboxylate secondary active transmembrane transporter activity"/>
    <property type="evidence" value="ECO:0007669"/>
    <property type="project" value="TreeGrafter"/>
</dbReference>
<evidence type="ECO:0000313" key="7">
    <source>
        <dbReference type="EMBL" id="KNE57892.1"/>
    </source>
</evidence>
<dbReference type="Gene3D" id="1.50.40.10">
    <property type="entry name" value="Mitochondrial carrier domain"/>
    <property type="match status" value="1"/>
</dbReference>
<dbReference type="PROSITE" id="PS50920">
    <property type="entry name" value="SOLCAR"/>
    <property type="match status" value="1"/>
</dbReference>
<dbReference type="GO" id="GO:0015742">
    <property type="term" value="P:alpha-ketoglutarate transport"/>
    <property type="evidence" value="ECO:0007669"/>
    <property type="project" value="TreeGrafter"/>
</dbReference>